<dbReference type="EMBL" id="CAXITT010000105">
    <property type="protein sequence ID" value="CAL1532073.1"/>
    <property type="molecule type" value="Genomic_DNA"/>
</dbReference>
<feature type="compositionally biased region" description="Polar residues" evidence="1">
    <location>
        <begin position="398"/>
        <end position="440"/>
    </location>
</feature>
<feature type="compositionally biased region" description="Low complexity" evidence="1">
    <location>
        <begin position="377"/>
        <end position="397"/>
    </location>
</feature>
<proteinExistence type="predicted"/>
<keyword evidence="2" id="KW-1133">Transmembrane helix</keyword>
<dbReference type="Gene3D" id="1.10.287.950">
    <property type="entry name" value="Methyl-accepting chemotaxis protein"/>
    <property type="match status" value="1"/>
</dbReference>
<accession>A0AAV2HE33</accession>
<protein>
    <submittedName>
        <fullName evidence="4">Uncharacterized protein</fullName>
    </submittedName>
</protein>
<keyword evidence="5" id="KW-1185">Reference proteome</keyword>
<gene>
    <name evidence="4" type="ORF">GSLYS_00006152001</name>
</gene>
<evidence type="ECO:0000256" key="1">
    <source>
        <dbReference type="SAM" id="MobiDB-lite"/>
    </source>
</evidence>
<keyword evidence="2" id="KW-0472">Membrane</keyword>
<evidence type="ECO:0000313" key="5">
    <source>
        <dbReference type="Proteomes" id="UP001497497"/>
    </source>
</evidence>
<comment type="caution">
    <text evidence="4">The sequence shown here is derived from an EMBL/GenBank/DDBJ whole genome shotgun (WGS) entry which is preliminary data.</text>
</comment>
<feature type="region of interest" description="Disordered" evidence="1">
    <location>
        <begin position="377"/>
        <end position="440"/>
    </location>
</feature>
<dbReference type="AlphaFoldDB" id="A0AAV2HE33"/>
<dbReference type="SUPFAM" id="SSF57997">
    <property type="entry name" value="Tropomyosin"/>
    <property type="match status" value="1"/>
</dbReference>
<dbReference type="Proteomes" id="UP001497497">
    <property type="component" value="Unassembled WGS sequence"/>
</dbReference>
<keyword evidence="3" id="KW-0732">Signal</keyword>
<feature type="region of interest" description="Disordered" evidence="1">
    <location>
        <begin position="454"/>
        <end position="498"/>
    </location>
</feature>
<feature type="transmembrane region" description="Helical" evidence="2">
    <location>
        <begin position="261"/>
        <end position="284"/>
    </location>
</feature>
<feature type="signal peptide" evidence="3">
    <location>
        <begin position="1"/>
        <end position="43"/>
    </location>
</feature>
<sequence>MNKKNEPRCFNKSRLRPVLKPFLICRLNLILLLMSSSCVKVFGEQDLANSKDITNKVEVPTACSAEHCHNPEVSKTLVTDESQRGSVVRGAGVCQDDGNGEAKCPILSLEEAAVLKEEVEVLSLEEAEVLKEEVEGMTSNFIRRSMEGLEEMLGQVEQSRVKVLEKLGGVMDQVVHSKDQVMKGFDDVMDRVSESVSESKVRVIQGFDSVMDKMAESRTKMMEELDQVIDNLAHSKVMEEIRALPREIRESFVLSVRNQSYVMAGVMVAATTAILIAGVLYYAWCHHDAWNYNIVPIEELPQAAEDVITHIGTKFADGSVVSNGITSCFVSNSASVVRRRKVNAAKVNAAEVNGKDYLKEKGKHSVNETASLLQQTTSGLQQTTSGLQQTTSGLQQTESGLQQTESGLQQTESGLQQTESGLQQTESGLQQTESGLQQKESVLQKTESVLQQTESVLQQTESGPLVSEEDLCQMDEPIQQNVRAPEGQQDEAVSCSSL</sequence>
<feature type="chain" id="PRO_5043550655" evidence="3">
    <location>
        <begin position="44"/>
        <end position="498"/>
    </location>
</feature>
<evidence type="ECO:0000313" key="4">
    <source>
        <dbReference type="EMBL" id="CAL1532073.1"/>
    </source>
</evidence>
<name>A0AAV2HE33_LYMST</name>
<reference evidence="4 5" key="1">
    <citation type="submission" date="2024-04" db="EMBL/GenBank/DDBJ databases">
        <authorList>
            <consortium name="Genoscope - CEA"/>
            <person name="William W."/>
        </authorList>
    </citation>
    <scope>NUCLEOTIDE SEQUENCE [LARGE SCALE GENOMIC DNA]</scope>
</reference>
<keyword evidence="2" id="KW-0812">Transmembrane</keyword>
<evidence type="ECO:0000256" key="3">
    <source>
        <dbReference type="SAM" id="SignalP"/>
    </source>
</evidence>
<organism evidence="4 5">
    <name type="scientific">Lymnaea stagnalis</name>
    <name type="common">Great pond snail</name>
    <name type="synonym">Helix stagnalis</name>
    <dbReference type="NCBI Taxonomy" id="6523"/>
    <lineage>
        <taxon>Eukaryota</taxon>
        <taxon>Metazoa</taxon>
        <taxon>Spiralia</taxon>
        <taxon>Lophotrochozoa</taxon>
        <taxon>Mollusca</taxon>
        <taxon>Gastropoda</taxon>
        <taxon>Heterobranchia</taxon>
        <taxon>Euthyneura</taxon>
        <taxon>Panpulmonata</taxon>
        <taxon>Hygrophila</taxon>
        <taxon>Lymnaeoidea</taxon>
        <taxon>Lymnaeidae</taxon>
        <taxon>Lymnaea</taxon>
    </lineage>
</organism>
<evidence type="ECO:0000256" key="2">
    <source>
        <dbReference type="SAM" id="Phobius"/>
    </source>
</evidence>